<dbReference type="GO" id="GO:0004672">
    <property type="term" value="F:protein kinase activity"/>
    <property type="evidence" value="ECO:0007669"/>
    <property type="project" value="InterPro"/>
</dbReference>
<protein>
    <recommendedName>
        <fullName evidence="2">Serine-threonine/tyrosine-protein kinase catalytic domain-containing protein</fullName>
    </recommendedName>
</protein>
<dbReference type="AlphaFoldDB" id="A0A8S1HV74"/>
<dbReference type="EMBL" id="CAJGYM010000220">
    <property type="protein sequence ID" value="CAD6199964.1"/>
    <property type="molecule type" value="Genomic_DNA"/>
</dbReference>
<dbReference type="Pfam" id="PF07714">
    <property type="entry name" value="PK_Tyr_Ser-Thr"/>
    <property type="match status" value="1"/>
</dbReference>
<proteinExistence type="predicted"/>
<evidence type="ECO:0000313" key="3">
    <source>
        <dbReference type="EMBL" id="CAD6199964.1"/>
    </source>
</evidence>
<keyword evidence="4" id="KW-1185">Reference proteome</keyword>
<organism evidence="3 4">
    <name type="scientific">Caenorhabditis auriculariae</name>
    <dbReference type="NCBI Taxonomy" id="2777116"/>
    <lineage>
        <taxon>Eukaryota</taxon>
        <taxon>Metazoa</taxon>
        <taxon>Ecdysozoa</taxon>
        <taxon>Nematoda</taxon>
        <taxon>Chromadorea</taxon>
        <taxon>Rhabditida</taxon>
        <taxon>Rhabditina</taxon>
        <taxon>Rhabditomorpha</taxon>
        <taxon>Rhabditoidea</taxon>
        <taxon>Rhabditidae</taxon>
        <taxon>Peloderinae</taxon>
        <taxon>Caenorhabditis</taxon>
    </lineage>
</organism>
<evidence type="ECO:0000259" key="2">
    <source>
        <dbReference type="Pfam" id="PF07714"/>
    </source>
</evidence>
<reference evidence="3" key="1">
    <citation type="submission" date="2020-10" db="EMBL/GenBank/DDBJ databases">
        <authorList>
            <person name="Kikuchi T."/>
        </authorList>
    </citation>
    <scope>NUCLEOTIDE SEQUENCE</scope>
    <source>
        <strain evidence="3">NKZ352</strain>
    </source>
</reference>
<gene>
    <name evidence="3" type="ORF">CAUJ_LOCUS15863</name>
</gene>
<feature type="region of interest" description="Disordered" evidence="1">
    <location>
        <begin position="117"/>
        <end position="156"/>
    </location>
</feature>
<evidence type="ECO:0000313" key="4">
    <source>
        <dbReference type="Proteomes" id="UP000835052"/>
    </source>
</evidence>
<evidence type="ECO:0000256" key="1">
    <source>
        <dbReference type="SAM" id="MobiDB-lite"/>
    </source>
</evidence>
<feature type="compositionally biased region" description="Basic and acidic residues" evidence="1">
    <location>
        <begin position="133"/>
        <end position="142"/>
    </location>
</feature>
<dbReference type="Gene3D" id="1.10.510.10">
    <property type="entry name" value="Transferase(Phosphotransferase) domain 1"/>
    <property type="match status" value="1"/>
</dbReference>
<comment type="caution">
    <text evidence="3">The sequence shown here is derived from an EMBL/GenBank/DDBJ whole genome shotgun (WGS) entry which is preliminary data.</text>
</comment>
<dbReference type="InterPro" id="IPR011009">
    <property type="entry name" value="Kinase-like_dom_sf"/>
</dbReference>
<sequence>MVVAENLPTRYLAPECLVRFAFNAQTDIFAFGHLVCEIHNKCEIPYAGMSGLEARKEIAAGKVLTVHSRAPEALRLYVADRLFAFHPIYRPAMHEVVGFLKKLLDWLRKRHPNEREVERTVDTSARSVQPSYPKKDLFERMEPSSAAQSPPVDVAE</sequence>
<dbReference type="Proteomes" id="UP000835052">
    <property type="component" value="Unassembled WGS sequence"/>
</dbReference>
<feature type="domain" description="Serine-threonine/tyrosine-protein kinase catalytic" evidence="2">
    <location>
        <begin position="5"/>
        <end position="98"/>
    </location>
</feature>
<name>A0A8S1HV74_9PELO</name>
<dbReference type="InterPro" id="IPR001245">
    <property type="entry name" value="Ser-Thr/Tyr_kinase_cat_dom"/>
</dbReference>
<accession>A0A8S1HV74</accession>
<dbReference type="SUPFAM" id="SSF56112">
    <property type="entry name" value="Protein kinase-like (PK-like)"/>
    <property type="match status" value="1"/>
</dbReference>